<dbReference type="EMBL" id="NBIV01000050">
    <property type="protein sequence ID" value="PXF45893.1"/>
    <property type="molecule type" value="Genomic_DNA"/>
</dbReference>
<dbReference type="AlphaFoldDB" id="A0A2V3IUU7"/>
<sequence length="76" mass="8405">MMDSQTPDEMNIFSFPFARAVELKNQKDSESSCNGKGTFESRAPAMDSAQASGFSMKMTGSVHHYTRITFIEQGFG</sequence>
<name>A0A2V3IUU7_9FLOR</name>
<protein>
    <submittedName>
        <fullName evidence="1">Uncharacterized protein</fullName>
    </submittedName>
</protein>
<reference evidence="1 2" key="1">
    <citation type="journal article" date="2018" name="Mol. Biol. Evol.">
        <title>Analysis of the draft genome of the red seaweed Gracilariopsis chorda provides insights into genome size evolution in Rhodophyta.</title>
        <authorList>
            <person name="Lee J."/>
            <person name="Yang E.C."/>
            <person name="Graf L."/>
            <person name="Yang J.H."/>
            <person name="Qiu H."/>
            <person name="Zel Zion U."/>
            <person name="Chan C.X."/>
            <person name="Stephens T.G."/>
            <person name="Weber A.P.M."/>
            <person name="Boo G.H."/>
            <person name="Boo S.M."/>
            <person name="Kim K.M."/>
            <person name="Shin Y."/>
            <person name="Jung M."/>
            <person name="Lee S.J."/>
            <person name="Yim H.S."/>
            <person name="Lee J.H."/>
            <person name="Bhattacharya D."/>
            <person name="Yoon H.S."/>
        </authorList>
    </citation>
    <scope>NUCLEOTIDE SEQUENCE [LARGE SCALE GENOMIC DNA]</scope>
    <source>
        <strain evidence="1 2">SKKU-2015</strain>
        <tissue evidence="1">Whole body</tissue>
    </source>
</reference>
<gene>
    <name evidence="1" type="ORF">BWQ96_04328</name>
</gene>
<dbReference type="Proteomes" id="UP000247409">
    <property type="component" value="Unassembled WGS sequence"/>
</dbReference>
<organism evidence="1 2">
    <name type="scientific">Gracilariopsis chorda</name>
    <dbReference type="NCBI Taxonomy" id="448386"/>
    <lineage>
        <taxon>Eukaryota</taxon>
        <taxon>Rhodophyta</taxon>
        <taxon>Florideophyceae</taxon>
        <taxon>Rhodymeniophycidae</taxon>
        <taxon>Gracilariales</taxon>
        <taxon>Gracilariaceae</taxon>
        <taxon>Gracilariopsis</taxon>
    </lineage>
</organism>
<evidence type="ECO:0000313" key="2">
    <source>
        <dbReference type="Proteomes" id="UP000247409"/>
    </source>
</evidence>
<keyword evidence="2" id="KW-1185">Reference proteome</keyword>
<comment type="caution">
    <text evidence="1">The sequence shown here is derived from an EMBL/GenBank/DDBJ whole genome shotgun (WGS) entry which is preliminary data.</text>
</comment>
<evidence type="ECO:0000313" key="1">
    <source>
        <dbReference type="EMBL" id="PXF45893.1"/>
    </source>
</evidence>
<accession>A0A2V3IUU7</accession>
<proteinExistence type="predicted"/>